<evidence type="ECO:0000313" key="5">
    <source>
        <dbReference type="EMBL" id="OGK01328.1"/>
    </source>
</evidence>
<dbReference type="PROSITE" id="PS01036">
    <property type="entry name" value="HSP70_3"/>
    <property type="match status" value="1"/>
</dbReference>
<evidence type="ECO:0000313" key="6">
    <source>
        <dbReference type="Proteomes" id="UP000179243"/>
    </source>
</evidence>
<dbReference type="Gene3D" id="2.60.34.10">
    <property type="entry name" value="Substrate Binding Domain Of DNAk, Chain A, domain 1"/>
    <property type="match status" value="1"/>
</dbReference>
<reference evidence="5 6" key="1">
    <citation type="journal article" date="2016" name="Nat. Commun.">
        <title>Thousands of microbial genomes shed light on interconnected biogeochemical processes in an aquifer system.</title>
        <authorList>
            <person name="Anantharaman K."/>
            <person name="Brown C.T."/>
            <person name="Hug L.A."/>
            <person name="Sharon I."/>
            <person name="Castelle C.J."/>
            <person name="Probst A.J."/>
            <person name="Thomas B.C."/>
            <person name="Singh A."/>
            <person name="Wilkins M.J."/>
            <person name="Karaoz U."/>
            <person name="Brodie E.L."/>
            <person name="Williams K.H."/>
            <person name="Hubbard S.S."/>
            <person name="Banfield J.F."/>
        </authorList>
    </citation>
    <scope>NUCLEOTIDE SEQUENCE [LARGE SCALE GENOMIC DNA]</scope>
</reference>
<sequence>MNRQTIDYGIDLGTTNSAIARVEKGAVRILKSERLQKDTTPSCVYYTKRGQLLVGDAAYSRLTTDPDNAKTEFKRTMGTEVQYHFPNVDKAFTSEHLSAEILKTLKNSVKDDDFSGVIITVPADFDQVQIDATQKAAEMAGFNYCELLQEPIAASLAYGLDADRIEGFWLVFDMGGGTFDAALMKADSGVIKVIDTAGDNHLGGKNMDLLIVDEIIMPHLQKEFRLDTVLKDERKRERLYSIWKRIAEQYKIELTNSPKVLIEPDDPSVFQDDDGEDIDTCIEIGQRQFESLIKPLVDRAITISHELLFRNNVAPQQLTTVLLIGGPTYIPYVRDRIKNEISPNINISIDPMTAVAAGAAIYASMRPLPVAAKKRDLGKVQLVLDYPSITTDREVVLRITADTAQAPGADTQAAAAIVSRADQAWSSGRVAIGPKGVDVRLHLIANQSNNFSIQLFNATGTVLPCEPSELNILHGIRIDNPTLPHDICVEAETEDFGAVTIPLLSKNQQLPAIGKKNFKVKRTLRAGNKEDVFNIIVREGERNTRPVRNVRVGNIAITGANLAHTVELGSDVDITIRMDESRRINVMAYFPDVDETINNVLQTAYRAPVIDTAEVSKEIQQEHERLLRLQKQYVDAGNENKVLFRELTQQLSGIKTLNEKRRGDLDGGFEVRNRLNEFQIGVDRCEIDAEWESVRNELQGTLRHTKQIVDIFGEKSHKQALAGIASTIEDIVKKRDLAAAQQVNAGLSDLRFAMLANRPPFWISIFRNIDEDSGKIQWLNGDLSRQLLTRGREIVIAGWDPELKTIVEQLWDIMPAAEKVRSQKVRDDLPFYKIGL</sequence>
<dbReference type="PRINTS" id="PR00301">
    <property type="entry name" value="HEATSHOCK70"/>
</dbReference>
<gene>
    <name evidence="5" type="ORF">A2519_13080</name>
</gene>
<dbReference type="SUPFAM" id="SSF53067">
    <property type="entry name" value="Actin-like ATPase domain"/>
    <property type="match status" value="2"/>
</dbReference>
<evidence type="ECO:0000256" key="4">
    <source>
        <dbReference type="SAM" id="Coils"/>
    </source>
</evidence>
<dbReference type="InterPro" id="IPR013126">
    <property type="entry name" value="Hsp_70_fam"/>
</dbReference>
<comment type="caution">
    <text evidence="5">The sequence shown here is derived from an EMBL/GenBank/DDBJ whole genome shotgun (WGS) entry which is preliminary data.</text>
</comment>
<dbReference type="PANTHER" id="PTHR19375">
    <property type="entry name" value="HEAT SHOCK PROTEIN 70KDA"/>
    <property type="match status" value="1"/>
</dbReference>
<proteinExistence type="inferred from homology"/>
<dbReference type="CDD" id="cd24029">
    <property type="entry name" value="ASKHA_NBD_HSP70_DnaK_HscA_HscC"/>
    <property type="match status" value="1"/>
</dbReference>
<dbReference type="InterPro" id="IPR029047">
    <property type="entry name" value="HSP70_peptide-bd_sf"/>
</dbReference>
<dbReference type="GO" id="GO:0005524">
    <property type="term" value="F:ATP binding"/>
    <property type="evidence" value="ECO:0007669"/>
    <property type="project" value="UniProtKB-KW"/>
</dbReference>
<organism evidence="5 6">
    <name type="scientific">Candidatus Raymondbacteria bacterium RIFOXYD12_FULL_49_13</name>
    <dbReference type="NCBI Taxonomy" id="1817890"/>
    <lineage>
        <taxon>Bacteria</taxon>
        <taxon>Raymondiibacteriota</taxon>
    </lineage>
</organism>
<dbReference type="GO" id="GO:0140662">
    <property type="term" value="F:ATP-dependent protein folding chaperone"/>
    <property type="evidence" value="ECO:0007669"/>
    <property type="project" value="InterPro"/>
</dbReference>
<comment type="similarity">
    <text evidence="1">Belongs to the heat shock protein 70 family.</text>
</comment>
<dbReference type="EMBL" id="MFYX01000127">
    <property type="protein sequence ID" value="OGK01328.1"/>
    <property type="molecule type" value="Genomic_DNA"/>
</dbReference>
<feature type="coiled-coil region" evidence="4">
    <location>
        <begin position="612"/>
        <end position="639"/>
    </location>
</feature>
<keyword evidence="2" id="KW-0547">Nucleotide-binding</keyword>
<dbReference type="Gene3D" id="3.30.420.40">
    <property type="match status" value="2"/>
</dbReference>
<name>A0A1F7F407_UNCRA</name>
<dbReference type="Gene3D" id="3.90.640.10">
    <property type="entry name" value="Actin, Chain A, domain 4"/>
    <property type="match status" value="1"/>
</dbReference>
<evidence type="ECO:0000256" key="3">
    <source>
        <dbReference type="ARBA" id="ARBA00022840"/>
    </source>
</evidence>
<evidence type="ECO:0000256" key="1">
    <source>
        <dbReference type="ARBA" id="ARBA00007381"/>
    </source>
</evidence>
<dbReference type="Proteomes" id="UP000179243">
    <property type="component" value="Unassembled WGS sequence"/>
</dbReference>
<dbReference type="PROSITE" id="PS00297">
    <property type="entry name" value="HSP70_1"/>
    <property type="match status" value="1"/>
</dbReference>
<dbReference type="InterPro" id="IPR043129">
    <property type="entry name" value="ATPase_NBD"/>
</dbReference>
<protein>
    <recommendedName>
        <fullName evidence="7">Molecular chaperone DnaK</fullName>
    </recommendedName>
</protein>
<keyword evidence="4" id="KW-0175">Coiled coil</keyword>
<evidence type="ECO:0008006" key="7">
    <source>
        <dbReference type="Google" id="ProtNLM"/>
    </source>
</evidence>
<dbReference type="AlphaFoldDB" id="A0A1F7F407"/>
<accession>A0A1F7F407</accession>
<keyword evidence="3" id="KW-0067">ATP-binding</keyword>
<dbReference type="InterPro" id="IPR018181">
    <property type="entry name" value="Heat_shock_70_CS"/>
</dbReference>
<dbReference type="Pfam" id="PF00012">
    <property type="entry name" value="HSP70"/>
    <property type="match status" value="1"/>
</dbReference>
<evidence type="ECO:0000256" key="2">
    <source>
        <dbReference type="ARBA" id="ARBA00022741"/>
    </source>
</evidence>